<name>A0A9W7ZX86_9FUNG</name>
<organism evidence="2 3">
    <name type="scientific">Mycoemilia scoparia</name>
    <dbReference type="NCBI Taxonomy" id="417184"/>
    <lineage>
        <taxon>Eukaryota</taxon>
        <taxon>Fungi</taxon>
        <taxon>Fungi incertae sedis</taxon>
        <taxon>Zoopagomycota</taxon>
        <taxon>Kickxellomycotina</taxon>
        <taxon>Kickxellomycetes</taxon>
        <taxon>Kickxellales</taxon>
        <taxon>Kickxellaceae</taxon>
        <taxon>Mycoemilia</taxon>
    </lineage>
</organism>
<keyword evidence="3" id="KW-1185">Reference proteome</keyword>
<gene>
    <name evidence="2" type="ORF">H4219_004076</name>
</gene>
<dbReference type="EMBL" id="JANBPU010000125">
    <property type="protein sequence ID" value="KAJ1915889.1"/>
    <property type="molecule type" value="Genomic_DNA"/>
</dbReference>
<dbReference type="Pfam" id="PF09820">
    <property type="entry name" value="AAA-ATPase_like"/>
    <property type="match status" value="1"/>
</dbReference>
<feature type="domain" description="AAA-ATPase-like" evidence="1">
    <location>
        <begin position="57"/>
        <end position="153"/>
    </location>
</feature>
<evidence type="ECO:0000313" key="2">
    <source>
        <dbReference type="EMBL" id="KAJ1915889.1"/>
    </source>
</evidence>
<proteinExistence type="predicted"/>
<reference evidence="2" key="1">
    <citation type="submission" date="2022-07" db="EMBL/GenBank/DDBJ databases">
        <title>Phylogenomic reconstructions and comparative analyses of Kickxellomycotina fungi.</title>
        <authorList>
            <person name="Reynolds N.K."/>
            <person name="Stajich J.E."/>
            <person name="Barry K."/>
            <person name="Grigoriev I.V."/>
            <person name="Crous P."/>
            <person name="Smith M.E."/>
        </authorList>
    </citation>
    <scope>NUCLEOTIDE SEQUENCE</scope>
    <source>
        <strain evidence="2">NBRC 100468</strain>
    </source>
</reference>
<dbReference type="AlphaFoldDB" id="A0A9W7ZX86"/>
<dbReference type="InterPro" id="IPR018631">
    <property type="entry name" value="AAA-ATPase-like_dom"/>
</dbReference>
<accession>A0A9W7ZX86</accession>
<sequence>MSSGISSIFSLKRSYAIKRKHINDKSGHSDKSILPEIIRDYTEKDVFGMTVNSLRSDWLEMMERREFYIDKTLLIKYEDLSEESLPMVFSHPAGFGKSLYLSMLYNFYDCMADSETRNARYTQFMKCKIFRTSRRFFENNFASTPCIYLSFKRSIENPFSCEEDEHYISGIVILETVIDLLEYIYEKKCLIFVDDFDSACGFDKNGGTSTIKRFGEKEKFAQRFFYIQKIRKQASNYKEFR</sequence>
<protein>
    <recommendedName>
        <fullName evidence="1">AAA-ATPase-like domain-containing protein</fullName>
    </recommendedName>
</protein>
<evidence type="ECO:0000313" key="3">
    <source>
        <dbReference type="Proteomes" id="UP001150538"/>
    </source>
</evidence>
<evidence type="ECO:0000259" key="1">
    <source>
        <dbReference type="Pfam" id="PF09820"/>
    </source>
</evidence>
<comment type="caution">
    <text evidence="2">The sequence shown here is derived from an EMBL/GenBank/DDBJ whole genome shotgun (WGS) entry which is preliminary data.</text>
</comment>
<dbReference type="Proteomes" id="UP001150538">
    <property type="component" value="Unassembled WGS sequence"/>
</dbReference>